<evidence type="ECO:0000313" key="1">
    <source>
        <dbReference type="EMBL" id="QIS02352.1"/>
    </source>
</evidence>
<protein>
    <submittedName>
        <fullName evidence="1">Uncharacterized protein</fullName>
    </submittedName>
</protein>
<gene>
    <name evidence="1" type="ORF">F5X71_08465</name>
</gene>
<proteinExistence type="predicted"/>
<dbReference type="Proteomes" id="UP000501705">
    <property type="component" value="Chromosome"/>
</dbReference>
<name>A0A6G9XN26_NOCBR</name>
<dbReference type="EMBL" id="CP046171">
    <property type="protein sequence ID" value="QIS02352.1"/>
    <property type="molecule type" value="Genomic_DNA"/>
</dbReference>
<accession>A0A6G9XN26</accession>
<dbReference type="AlphaFoldDB" id="A0A6G9XN26"/>
<reference evidence="1 2" key="1">
    <citation type="journal article" date="2019" name="ACS Chem. Biol.">
        <title>Identification and Mobilization of a Cryptic Antibiotic Biosynthesis Gene Locus from a Human-Pathogenic Nocardia Isolate.</title>
        <authorList>
            <person name="Herisse M."/>
            <person name="Ishida K."/>
            <person name="Porter J.L."/>
            <person name="Howden B."/>
            <person name="Hertweck C."/>
            <person name="Stinear T.P."/>
            <person name="Pidot S.J."/>
        </authorList>
    </citation>
    <scope>NUCLEOTIDE SEQUENCE [LARGE SCALE GENOMIC DNA]</scope>
    <source>
        <strain evidence="1 2">AUSMDU00024985</strain>
    </source>
</reference>
<organism evidence="1 2">
    <name type="scientific">Nocardia brasiliensis</name>
    <dbReference type="NCBI Taxonomy" id="37326"/>
    <lineage>
        <taxon>Bacteria</taxon>
        <taxon>Bacillati</taxon>
        <taxon>Actinomycetota</taxon>
        <taxon>Actinomycetes</taxon>
        <taxon>Mycobacteriales</taxon>
        <taxon>Nocardiaceae</taxon>
        <taxon>Nocardia</taxon>
    </lineage>
</organism>
<sequence>MTTSEERPGDVLSVVMAAIDDEDGTGGFATADILRVVRRALDPAPTCDEVTAALELLALPNIGGLRADGDGWQIAGPADVVARRLQFLAEAVADYRIGFAGHLDCY</sequence>
<dbReference type="RefSeq" id="WP_167461451.1">
    <property type="nucleotide sequence ID" value="NZ_CP046171.1"/>
</dbReference>
<evidence type="ECO:0000313" key="2">
    <source>
        <dbReference type="Proteomes" id="UP000501705"/>
    </source>
</evidence>